<keyword evidence="4" id="KW-0732">Signal</keyword>
<dbReference type="AlphaFoldDB" id="A0A853JFX7"/>
<name>A0A853JFX7_9GAMM</name>
<dbReference type="PROSITE" id="PS51257">
    <property type="entry name" value="PROKAR_LIPOPROTEIN"/>
    <property type="match status" value="1"/>
</dbReference>
<evidence type="ECO:0000256" key="3">
    <source>
        <dbReference type="SAM" id="MobiDB-lite"/>
    </source>
</evidence>
<feature type="region of interest" description="Disordered" evidence="3">
    <location>
        <begin position="994"/>
        <end position="1015"/>
    </location>
</feature>
<evidence type="ECO:0000256" key="2">
    <source>
        <dbReference type="ARBA" id="ARBA00034247"/>
    </source>
</evidence>
<dbReference type="Gene3D" id="2.60.40.10">
    <property type="entry name" value="Immunoglobulins"/>
    <property type="match status" value="1"/>
</dbReference>
<dbReference type="InterPro" id="IPR029787">
    <property type="entry name" value="Nucleotide_cyclase"/>
</dbReference>
<dbReference type="InterPro" id="IPR050469">
    <property type="entry name" value="Diguanylate_Cyclase"/>
</dbReference>
<dbReference type="CDD" id="cd01949">
    <property type="entry name" value="GGDEF"/>
    <property type="match status" value="1"/>
</dbReference>
<gene>
    <name evidence="6" type="ORF">H0E84_17870</name>
</gene>
<organism evidence="6 7">
    <name type="scientific">Luteimonas salinisoli</name>
    <dbReference type="NCBI Taxonomy" id="2752307"/>
    <lineage>
        <taxon>Bacteria</taxon>
        <taxon>Pseudomonadati</taxon>
        <taxon>Pseudomonadota</taxon>
        <taxon>Gammaproteobacteria</taxon>
        <taxon>Lysobacterales</taxon>
        <taxon>Lysobacteraceae</taxon>
        <taxon>Luteimonas</taxon>
    </lineage>
</organism>
<dbReference type="Proteomes" id="UP000578091">
    <property type="component" value="Unassembled WGS sequence"/>
</dbReference>
<dbReference type="SUPFAM" id="SSF55073">
    <property type="entry name" value="Nucleotide cyclase"/>
    <property type="match status" value="1"/>
</dbReference>
<dbReference type="RefSeq" id="WP_180680005.1">
    <property type="nucleotide sequence ID" value="NZ_JACCKA010000091.1"/>
</dbReference>
<feature type="compositionally biased region" description="Low complexity" evidence="3">
    <location>
        <begin position="1005"/>
        <end position="1015"/>
    </location>
</feature>
<dbReference type="EC" id="2.7.7.65" evidence="1"/>
<evidence type="ECO:0000256" key="4">
    <source>
        <dbReference type="SAM" id="SignalP"/>
    </source>
</evidence>
<dbReference type="NCBIfam" id="TIGR00254">
    <property type="entry name" value="GGDEF"/>
    <property type="match status" value="1"/>
</dbReference>
<dbReference type="PROSITE" id="PS50887">
    <property type="entry name" value="GGDEF"/>
    <property type="match status" value="1"/>
</dbReference>
<evidence type="ECO:0000259" key="5">
    <source>
        <dbReference type="PROSITE" id="PS50887"/>
    </source>
</evidence>
<accession>A0A853JFX7</accession>
<dbReference type="PANTHER" id="PTHR45138">
    <property type="entry name" value="REGULATORY COMPONENTS OF SENSORY TRANSDUCTION SYSTEM"/>
    <property type="match status" value="1"/>
</dbReference>
<sequence>MFGSRRAPTRLATCALLLGAATAACAEPQQFRHYSAVDGLPQAQVTALHQDRHGFLWAGTFGGLGRFDGRAFAQFTTADGLSSNTVQAIASEADGTVWAGQSRGLCLLRAPRARFECPDLAGIAQANVQALLVVGDALWVGAREGLYLLRRDAEGNADAETVVDDDVAALAPDGEGGVWVGGRQGLRRIGPAGPGPMLALRDGAGVRALLRDGERLWIGTDSGLLLYRHGQVTDAPGLDPALPALEVRGLALGPDGRLRAATRLGLLHAQEEGFVLLGQESGLANDNLYAVLRDREDILWIASDAGLSSLVDGAFVGYGERDGLWQGFVRALAEDERGRLWLGTRRGVQVVAVDAAGRLHEQFRITHEDGLVDDRIYDIEFPAPGEALLATGNGLAHWREGEGLLRLYTEDDGLPGNGVRALQPLPGGDVFVATRGGMATLRDGAVVPIGWPALAQAQVISINRGDDGRVWFGALQGGLLRLDRDGVVRRFDAAAGLSDETIWDVAPDRHGGAWAGSNGDGLFHVAADGAISRHTRRDGLVDDFVWQVLVDRGGSVWAYTNRGLSRFDGGDFSNYGLDDGLLDQEGAATAALETAAGDRWFASNDGLMRYVDSERDTAGPAPVAVIHQALAAGEPIVQDGALQAGSRSLEFHFSAPLFRRNPDLLYRYRLRGADEAWVEMRANRPIAYANLGPGRYVFEAQARKAGQPWPQSTAAFGFEVRPPPWQTPLARGMLALFAVLTVWGLVRLRIRHVEARRRALQQLVSERTRALEQANDRLEHASFTDPLTDLRNRRFLAHQVVADVAEVRRRHAGGAAHPNRDMIFAMVDVDHFKRINDTFGHAAGDRVLRTYAEVIRAVIRESDYAVRWGGEEFLLVARHTEAAQCGALATRLVERVRATRFVVDDAGTAIDSTCSVGLARFPFAGSDVAGLGWEQVVDVCDAAVYLAKAGGRDGWVAIQGAPGVDLGEPARFMRRLKRDPLALAAEGSIVLSGTRCPADPDRPAPGRAPGAVGAT</sequence>
<dbReference type="Pfam" id="PF07494">
    <property type="entry name" value="Reg_prop"/>
    <property type="match status" value="2"/>
</dbReference>
<dbReference type="InterPro" id="IPR011123">
    <property type="entry name" value="Y_Y_Y"/>
</dbReference>
<dbReference type="Pfam" id="PF07495">
    <property type="entry name" value="Y_Y_Y"/>
    <property type="match status" value="1"/>
</dbReference>
<dbReference type="SUPFAM" id="SSF63829">
    <property type="entry name" value="Calcium-dependent phosphotriesterase"/>
    <property type="match status" value="2"/>
</dbReference>
<dbReference type="InterPro" id="IPR015943">
    <property type="entry name" value="WD40/YVTN_repeat-like_dom_sf"/>
</dbReference>
<dbReference type="EMBL" id="JACCKA010000091">
    <property type="protein sequence ID" value="NZA28246.1"/>
    <property type="molecule type" value="Genomic_DNA"/>
</dbReference>
<feature type="domain" description="GGDEF" evidence="5">
    <location>
        <begin position="820"/>
        <end position="960"/>
    </location>
</feature>
<dbReference type="InterPro" id="IPR013783">
    <property type="entry name" value="Ig-like_fold"/>
</dbReference>
<feature type="signal peptide" evidence="4">
    <location>
        <begin position="1"/>
        <end position="26"/>
    </location>
</feature>
<evidence type="ECO:0000256" key="1">
    <source>
        <dbReference type="ARBA" id="ARBA00012528"/>
    </source>
</evidence>
<reference evidence="6 7" key="1">
    <citation type="submission" date="2020-07" db="EMBL/GenBank/DDBJ databases">
        <title>Luteimonas sp. SJ-92.</title>
        <authorList>
            <person name="Huang X.-X."/>
            <person name="Xu L."/>
            <person name="Sun J.-Q."/>
        </authorList>
    </citation>
    <scope>NUCLEOTIDE SEQUENCE [LARGE SCALE GENOMIC DNA]</scope>
    <source>
        <strain evidence="6 7">SJ-92</strain>
    </source>
</reference>
<feature type="chain" id="PRO_5032760220" description="diguanylate cyclase" evidence="4">
    <location>
        <begin position="27"/>
        <end position="1015"/>
    </location>
</feature>
<dbReference type="InterPro" id="IPR043128">
    <property type="entry name" value="Rev_trsase/Diguanyl_cyclase"/>
</dbReference>
<dbReference type="Pfam" id="PF00990">
    <property type="entry name" value="GGDEF"/>
    <property type="match status" value="1"/>
</dbReference>
<dbReference type="Gene3D" id="2.130.10.10">
    <property type="entry name" value="YVTN repeat-like/Quinoprotein amine dehydrogenase"/>
    <property type="match status" value="3"/>
</dbReference>
<dbReference type="InterPro" id="IPR000160">
    <property type="entry name" value="GGDEF_dom"/>
</dbReference>
<comment type="catalytic activity">
    <reaction evidence="2">
        <text>2 GTP = 3',3'-c-di-GMP + 2 diphosphate</text>
        <dbReference type="Rhea" id="RHEA:24898"/>
        <dbReference type="ChEBI" id="CHEBI:33019"/>
        <dbReference type="ChEBI" id="CHEBI:37565"/>
        <dbReference type="ChEBI" id="CHEBI:58805"/>
        <dbReference type="EC" id="2.7.7.65"/>
    </reaction>
</comment>
<dbReference type="Gene3D" id="3.30.70.270">
    <property type="match status" value="1"/>
</dbReference>
<protein>
    <recommendedName>
        <fullName evidence="1">diguanylate cyclase</fullName>
        <ecNumber evidence="1">2.7.7.65</ecNumber>
    </recommendedName>
</protein>
<evidence type="ECO:0000313" key="6">
    <source>
        <dbReference type="EMBL" id="NZA28246.1"/>
    </source>
</evidence>
<comment type="caution">
    <text evidence="6">The sequence shown here is derived from an EMBL/GenBank/DDBJ whole genome shotgun (WGS) entry which is preliminary data.</text>
</comment>
<dbReference type="SMART" id="SM00267">
    <property type="entry name" value="GGDEF"/>
    <property type="match status" value="1"/>
</dbReference>
<evidence type="ECO:0000313" key="7">
    <source>
        <dbReference type="Proteomes" id="UP000578091"/>
    </source>
</evidence>
<proteinExistence type="predicted"/>
<keyword evidence="7" id="KW-1185">Reference proteome</keyword>
<dbReference type="InterPro" id="IPR011110">
    <property type="entry name" value="Reg_prop"/>
</dbReference>
<dbReference type="PANTHER" id="PTHR45138:SF9">
    <property type="entry name" value="DIGUANYLATE CYCLASE DGCM-RELATED"/>
    <property type="match status" value="1"/>
</dbReference>
<dbReference type="GO" id="GO:0052621">
    <property type="term" value="F:diguanylate cyclase activity"/>
    <property type="evidence" value="ECO:0007669"/>
    <property type="project" value="UniProtKB-EC"/>
</dbReference>